<dbReference type="EMBL" id="CM037624">
    <property type="protein sequence ID" value="KAH8010562.1"/>
    <property type="molecule type" value="Genomic_DNA"/>
</dbReference>
<evidence type="ECO:0000313" key="2">
    <source>
        <dbReference type="Proteomes" id="UP000827872"/>
    </source>
</evidence>
<protein>
    <submittedName>
        <fullName evidence="1">Uncharacterized protein</fullName>
    </submittedName>
</protein>
<accession>A0ACB8FVA9</accession>
<reference evidence="1" key="1">
    <citation type="submission" date="2021-08" db="EMBL/GenBank/DDBJ databases">
        <title>The first chromosome-level gecko genome reveals the dynamic sex chromosomes of Neotropical dwarf geckos (Sphaerodactylidae: Sphaerodactylus).</title>
        <authorList>
            <person name="Pinto B.J."/>
            <person name="Keating S.E."/>
            <person name="Gamble T."/>
        </authorList>
    </citation>
    <scope>NUCLEOTIDE SEQUENCE</scope>
    <source>
        <strain evidence="1">TG3544</strain>
    </source>
</reference>
<gene>
    <name evidence="1" type="ORF">K3G42_007631</name>
</gene>
<sequence length="205" mass="21636">MLTDKSQLVINARIFLNFPEASVTPVIQEPSKLSCGLLNEESSGEQGREETTTVPSLQSSEEPTVRPTEVTSGEFSGEAHTEPSLEPSGEPSVHLAEEFSGKGEPTLEPSSDSSEKQTVQATDEPNEEVSEGAKTVEPSPQPSGDPNKESADIPCILPSGEAHEGASGEPVLEPASSETPTEPSKAKSRLLDILNLGFLDLGDLL</sequence>
<name>A0ACB8FVA9_9SAUR</name>
<evidence type="ECO:0000313" key="1">
    <source>
        <dbReference type="EMBL" id="KAH8010562.1"/>
    </source>
</evidence>
<comment type="caution">
    <text evidence="1">The sequence shown here is derived from an EMBL/GenBank/DDBJ whole genome shotgun (WGS) entry which is preliminary data.</text>
</comment>
<organism evidence="1 2">
    <name type="scientific">Sphaerodactylus townsendi</name>
    <dbReference type="NCBI Taxonomy" id="933632"/>
    <lineage>
        <taxon>Eukaryota</taxon>
        <taxon>Metazoa</taxon>
        <taxon>Chordata</taxon>
        <taxon>Craniata</taxon>
        <taxon>Vertebrata</taxon>
        <taxon>Euteleostomi</taxon>
        <taxon>Lepidosauria</taxon>
        <taxon>Squamata</taxon>
        <taxon>Bifurcata</taxon>
        <taxon>Gekkota</taxon>
        <taxon>Sphaerodactylidae</taxon>
        <taxon>Sphaerodactylus</taxon>
    </lineage>
</organism>
<dbReference type="Proteomes" id="UP000827872">
    <property type="component" value="Linkage Group LG11"/>
</dbReference>
<keyword evidence="2" id="KW-1185">Reference proteome</keyword>
<proteinExistence type="predicted"/>